<protein>
    <recommendedName>
        <fullName evidence="15">Tip-associated protein</fullName>
    </recommendedName>
    <alternativeName>
        <fullName evidence="13">Tip-associating protein</fullName>
    </alternativeName>
    <alternativeName>
        <fullName evidence="14">mRNA export factor TAP</fullName>
    </alternativeName>
</protein>
<evidence type="ECO:0000256" key="14">
    <source>
        <dbReference type="ARBA" id="ARBA00080675"/>
    </source>
</evidence>
<evidence type="ECO:0000259" key="18">
    <source>
        <dbReference type="PROSITE" id="PS51281"/>
    </source>
</evidence>
<sequence>MPTFHSTALGKSMEYWSCNHSKSTSKVILQNTKSEREPQQKCDQPLEKCGTNRNEVSEISDDNSAVQGKKKGGKISQGNLGRKNLHYEHTGYKLLPSKLQEGDRNVAISTQTTRRNKKRGKWHNEEQIHITVWKDTKPEERETGEDTQGKTMGNWFKVTIPHGRKYDKAWLMNTVQSHCIVPFTPVDFHYIRNQARFFVQDVKTASALKDISYKICDEENRKISVFVNTSAVPYSMQNKFTPEQMEQLKLTMSKRYDVSQQVLNLQKLRFDSDLVGHDIHMILNRRNCMFATLQIIESNFPELLSLNMQNNKLYQLDGLSDIIEKAPKVKILNLSKNELRTTKELDKLKGLKLEELWLEGNPLCSTFPDQSAYVSAIQDCFPNLLRLDGQEISTPVVIDPDAPKLIKPCKESYKGSETLKNLVLQFLQEYYLIYDYGDRQGLLSAYHDEACFSLTIPFNPKDPAPNSLCKYFKYSRNMKKLKDSNMRRQLLKHTKHDIVDYLSVLPKTEHDFSCLMVDMWFQTETMLCFSVNGVFKEAEGKSQGCVHAFTRTFIAIPTNNSSICIMNDELIVRNASRDEIQSSFSIPMPALFSTSMPTLSQEQQEMVKVFSTQSGMKLEWSQKCLEDNEWNYTRAGQVFIMLQTEGKIPEEAFKQLP</sequence>
<dbReference type="PROSITE" id="PS50177">
    <property type="entry name" value="NTF2_DOMAIN"/>
    <property type="match status" value="1"/>
</dbReference>
<feature type="region of interest" description="Disordered" evidence="16">
    <location>
        <begin position="103"/>
        <end position="123"/>
    </location>
</feature>
<dbReference type="GO" id="GO:0003723">
    <property type="term" value="F:RNA binding"/>
    <property type="evidence" value="ECO:0007669"/>
    <property type="project" value="InterPro"/>
</dbReference>
<dbReference type="EMBL" id="AGTP01109646">
    <property type="status" value="NOT_ANNOTATED_CDS"/>
    <property type="molecule type" value="Genomic_DNA"/>
</dbReference>
<dbReference type="GO" id="GO:0005737">
    <property type="term" value="C:cytoplasm"/>
    <property type="evidence" value="ECO:0007669"/>
    <property type="project" value="UniProtKB-SubCell"/>
</dbReference>
<dbReference type="AlphaFoldDB" id="A0A287D2P3"/>
<dbReference type="Pfam" id="PF09162">
    <property type="entry name" value="Tap-RNA_bind"/>
    <property type="match status" value="1"/>
</dbReference>
<comment type="similarity">
    <text evidence="4">Belongs to the NXF family.</text>
</comment>
<dbReference type="InterPro" id="IPR035979">
    <property type="entry name" value="RBD_domain_sf"/>
</dbReference>
<dbReference type="SUPFAM" id="SSF54427">
    <property type="entry name" value="NTF2-like"/>
    <property type="match status" value="1"/>
</dbReference>
<accession>A0A287D2P3</accession>
<keyword evidence="20" id="KW-1185">Reference proteome</keyword>
<comment type="subcellular location">
    <subcellularLocation>
        <location evidence="1">Cytoplasm</location>
    </subcellularLocation>
    <subcellularLocation>
        <location evidence="2">Nucleus</location>
        <location evidence="2">Nuclear pore complex</location>
    </subcellularLocation>
    <subcellularLocation>
        <location evidence="3">Nucleus</location>
        <location evidence="3">Nucleoplasm</location>
    </subcellularLocation>
</comment>
<dbReference type="Proteomes" id="UP000005215">
    <property type="component" value="Unassembled WGS sequence"/>
</dbReference>
<evidence type="ECO:0000256" key="15">
    <source>
        <dbReference type="ARBA" id="ARBA00082469"/>
    </source>
</evidence>
<dbReference type="Gene3D" id="3.30.70.330">
    <property type="match status" value="1"/>
</dbReference>
<dbReference type="InterPro" id="IPR002075">
    <property type="entry name" value="NTF2_dom"/>
</dbReference>
<evidence type="ECO:0000259" key="17">
    <source>
        <dbReference type="PROSITE" id="PS50177"/>
    </source>
</evidence>
<dbReference type="PANTHER" id="PTHR10662:SF15">
    <property type="entry name" value="NUCLEAR RNA EXPORT FACTOR 5"/>
    <property type="match status" value="1"/>
</dbReference>
<dbReference type="InParanoid" id="A0A287D2P3"/>
<reference evidence="20" key="1">
    <citation type="submission" date="2011-11" db="EMBL/GenBank/DDBJ databases">
        <title>The Draft Genome of Spermophilus tridecemlineatus.</title>
        <authorList>
            <consortium name="The Broad Institute Genome Assembly &amp; Analysis Group"/>
            <consortium name="Computational R&amp;D Group"/>
            <consortium name="and Sequencing Platform"/>
            <person name="Di Palma F."/>
            <person name="Alfoldi J."/>
            <person name="Johnson J."/>
            <person name="Berlin A."/>
            <person name="Gnerre S."/>
            <person name="Jaffe D."/>
            <person name="MacCallum I."/>
            <person name="Young S."/>
            <person name="Walker B.J."/>
            <person name="Lindblad-Toh K."/>
        </authorList>
    </citation>
    <scope>NUCLEOTIDE SEQUENCE [LARGE SCALE GENOMIC DNA]</scope>
</reference>
<evidence type="ECO:0000256" key="6">
    <source>
        <dbReference type="ARBA" id="ARBA00022490"/>
    </source>
</evidence>
<keyword evidence="8" id="KW-0677">Repeat</keyword>
<gene>
    <name evidence="19" type="primary">Nxf5</name>
</gene>
<dbReference type="FunFam" id="3.10.450.50:FF:000004">
    <property type="entry name" value="Nuclear RNA export factor 1"/>
    <property type="match status" value="1"/>
</dbReference>
<keyword evidence="11" id="KW-0906">Nuclear pore complex</keyword>
<dbReference type="STRING" id="43179.ENSSTOP00000027797"/>
<evidence type="ECO:0000256" key="16">
    <source>
        <dbReference type="SAM" id="MobiDB-lite"/>
    </source>
</evidence>
<dbReference type="SMART" id="SM00804">
    <property type="entry name" value="TAP_C"/>
    <property type="match status" value="1"/>
</dbReference>
<dbReference type="FunFam" id="3.30.70.330:FF:000165">
    <property type="entry name" value="nuclear RNA export factor 1"/>
    <property type="match status" value="1"/>
</dbReference>
<evidence type="ECO:0000256" key="8">
    <source>
        <dbReference type="ARBA" id="ARBA00022737"/>
    </source>
</evidence>
<dbReference type="Gene3D" id="1.10.8.10">
    <property type="entry name" value="DNA helicase RuvA subunit, C-terminal domain"/>
    <property type="match status" value="1"/>
</dbReference>
<evidence type="ECO:0000256" key="2">
    <source>
        <dbReference type="ARBA" id="ARBA00004567"/>
    </source>
</evidence>
<dbReference type="Gene3D" id="3.10.450.50">
    <property type="match status" value="1"/>
</dbReference>
<evidence type="ECO:0000256" key="5">
    <source>
        <dbReference type="ARBA" id="ARBA00022448"/>
    </source>
</evidence>
<feature type="domain" description="NTF2" evidence="17">
    <location>
        <begin position="422"/>
        <end position="572"/>
    </location>
</feature>
<dbReference type="eggNOG" id="KOG3763">
    <property type="taxonomic scope" value="Eukaryota"/>
</dbReference>
<reference evidence="19" key="2">
    <citation type="submission" date="2025-08" db="UniProtKB">
        <authorList>
            <consortium name="Ensembl"/>
        </authorList>
    </citation>
    <scope>IDENTIFICATION</scope>
</reference>
<evidence type="ECO:0000256" key="13">
    <source>
        <dbReference type="ARBA" id="ARBA00077623"/>
    </source>
</evidence>
<dbReference type="CTD" id="55998"/>
<evidence type="ECO:0000313" key="20">
    <source>
        <dbReference type="Proteomes" id="UP000005215"/>
    </source>
</evidence>
<dbReference type="GeneID" id="101973495"/>
<dbReference type="FunFam" id="3.80.10.10:FF:000183">
    <property type="entry name" value="nuclear RNA export factor 2-like"/>
    <property type="match status" value="1"/>
</dbReference>
<dbReference type="GO" id="GO:0005643">
    <property type="term" value="C:nuclear pore"/>
    <property type="evidence" value="ECO:0007669"/>
    <property type="project" value="UniProtKB-SubCell"/>
</dbReference>
<dbReference type="Gene3D" id="3.80.10.10">
    <property type="entry name" value="Ribonuclease Inhibitor"/>
    <property type="match status" value="1"/>
</dbReference>
<evidence type="ECO:0000256" key="3">
    <source>
        <dbReference type="ARBA" id="ARBA00004642"/>
    </source>
</evidence>
<dbReference type="Ensembl" id="ENSSTOT00000034254.1">
    <property type="protein sequence ID" value="ENSSTOP00000027797.1"/>
    <property type="gene ID" value="ENSSTOG00000010889.3"/>
</dbReference>
<keyword evidence="10" id="KW-0811">Translocation</keyword>
<dbReference type="EMBL" id="AGTP01109644">
    <property type="status" value="NOT_ANNOTATED_CDS"/>
    <property type="molecule type" value="Genomic_DNA"/>
</dbReference>
<dbReference type="InterPro" id="IPR012677">
    <property type="entry name" value="Nucleotide-bd_a/b_plait_sf"/>
</dbReference>
<evidence type="ECO:0000256" key="7">
    <source>
        <dbReference type="ARBA" id="ARBA00022614"/>
    </source>
</evidence>
<dbReference type="SUPFAM" id="SSF52058">
    <property type="entry name" value="L domain-like"/>
    <property type="match status" value="1"/>
</dbReference>
<keyword evidence="9" id="KW-0509">mRNA transport</keyword>
<dbReference type="GO" id="GO:0016973">
    <property type="term" value="P:poly(A)+ mRNA export from nucleus"/>
    <property type="evidence" value="ECO:0007669"/>
    <property type="project" value="TreeGrafter"/>
</dbReference>
<evidence type="ECO:0000256" key="1">
    <source>
        <dbReference type="ARBA" id="ARBA00004496"/>
    </source>
</evidence>
<dbReference type="GO" id="GO:0015031">
    <property type="term" value="P:protein transport"/>
    <property type="evidence" value="ECO:0007669"/>
    <property type="project" value="UniProtKB-KW"/>
</dbReference>
<dbReference type="PANTHER" id="PTHR10662">
    <property type="entry name" value="NUCLEAR RNA EXPORT FACTOR"/>
    <property type="match status" value="1"/>
</dbReference>
<dbReference type="InterPro" id="IPR015245">
    <property type="entry name" value="Tap_RNA-bd"/>
</dbReference>
<dbReference type="FunFam" id="1.10.8.10:FF:000018">
    <property type="entry name" value="Nuclear RNA export factor 1"/>
    <property type="match status" value="1"/>
</dbReference>
<feature type="region of interest" description="Disordered" evidence="16">
    <location>
        <begin position="58"/>
        <end position="82"/>
    </location>
</feature>
<dbReference type="SUPFAM" id="SSF46934">
    <property type="entry name" value="UBA-like"/>
    <property type="match status" value="1"/>
</dbReference>
<dbReference type="InterPro" id="IPR009060">
    <property type="entry name" value="UBA-like_sf"/>
</dbReference>
<dbReference type="InterPro" id="IPR032710">
    <property type="entry name" value="NTF2-like_dom_sf"/>
</dbReference>
<dbReference type="Pfam" id="PF22602">
    <property type="entry name" value="NXF_NTF2"/>
    <property type="match status" value="1"/>
</dbReference>
<dbReference type="InterPro" id="IPR005637">
    <property type="entry name" value="TAP_C_dom"/>
</dbReference>
<evidence type="ECO:0000313" key="19">
    <source>
        <dbReference type="Ensembl" id="ENSSTOP00000027797.1"/>
    </source>
</evidence>
<dbReference type="GO" id="GO:0005654">
    <property type="term" value="C:nucleoplasm"/>
    <property type="evidence" value="ECO:0007669"/>
    <property type="project" value="UniProtKB-SubCell"/>
</dbReference>
<proteinExistence type="inferred from homology"/>
<organism evidence="19 20">
    <name type="scientific">Ictidomys tridecemlineatus</name>
    <name type="common">Thirteen-lined ground squirrel</name>
    <name type="synonym">Spermophilus tridecemlineatus</name>
    <dbReference type="NCBI Taxonomy" id="43179"/>
    <lineage>
        <taxon>Eukaryota</taxon>
        <taxon>Metazoa</taxon>
        <taxon>Chordata</taxon>
        <taxon>Craniata</taxon>
        <taxon>Vertebrata</taxon>
        <taxon>Euteleostomi</taxon>
        <taxon>Mammalia</taxon>
        <taxon>Eutheria</taxon>
        <taxon>Euarchontoglires</taxon>
        <taxon>Glires</taxon>
        <taxon>Rodentia</taxon>
        <taxon>Sciuromorpha</taxon>
        <taxon>Sciuridae</taxon>
        <taxon>Xerinae</taxon>
        <taxon>Marmotini</taxon>
        <taxon>Ictidomys</taxon>
    </lineage>
</organism>
<keyword evidence="11" id="KW-0653">Protein transport</keyword>
<feature type="domain" description="TAP-C" evidence="18">
    <location>
        <begin position="601"/>
        <end position="656"/>
    </location>
</feature>
<evidence type="ECO:0000256" key="11">
    <source>
        <dbReference type="ARBA" id="ARBA00023132"/>
    </source>
</evidence>
<dbReference type="InterPro" id="IPR057125">
    <property type="entry name" value="NXF1/2/3/5-like_LRR"/>
</dbReference>
<dbReference type="RefSeq" id="XP_021576142.1">
    <property type="nucleotide sequence ID" value="XM_021720467.2"/>
</dbReference>
<dbReference type="Pfam" id="PF03943">
    <property type="entry name" value="TAP_C"/>
    <property type="match status" value="1"/>
</dbReference>
<evidence type="ECO:0000256" key="10">
    <source>
        <dbReference type="ARBA" id="ARBA00023010"/>
    </source>
</evidence>
<keyword evidence="7" id="KW-0433">Leucine-rich repeat</keyword>
<evidence type="ECO:0000256" key="9">
    <source>
        <dbReference type="ARBA" id="ARBA00022816"/>
    </source>
</evidence>
<dbReference type="CDD" id="cd14342">
    <property type="entry name" value="UBA_TAP-C"/>
    <property type="match status" value="1"/>
</dbReference>
<dbReference type="InterPro" id="IPR030217">
    <property type="entry name" value="NXF_fam"/>
</dbReference>
<reference evidence="19" key="3">
    <citation type="submission" date="2025-09" db="UniProtKB">
        <authorList>
            <consortium name="Ensembl"/>
        </authorList>
    </citation>
    <scope>IDENTIFICATION</scope>
</reference>
<dbReference type="Pfam" id="PF24048">
    <property type="entry name" value="LRR_NXF1-5"/>
    <property type="match status" value="1"/>
</dbReference>
<dbReference type="SUPFAM" id="SSF54928">
    <property type="entry name" value="RNA-binding domain, RBD"/>
    <property type="match status" value="1"/>
</dbReference>
<evidence type="ECO:0000256" key="12">
    <source>
        <dbReference type="ARBA" id="ARBA00023242"/>
    </source>
</evidence>
<keyword evidence="6" id="KW-0963">Cytoplasm</keyword>
<dbReference type="InterPro" id="IPR018222">
    <property type="entry name" value="Nuclear_transport_factor_2_euk"/>
</dbReference>
<evidence type="ECO:0000256" key="4">
    <source>
        <dbReference type="ARBA" id="ARBA00009285"/>
    </source>
</evidence>
<keyword evidence="5" id="KW-0813">Transport</keyword>
<dbReference type="InterPro" id="IPR032675">
    <property type="entry name" value="LRR_dom_sf"/>
</dbReference>
<keyword evidence="12" id="KW-0539">Nucleus</keyword>
<name>A0A287D2P3_ICTTR</name>
<dbReference type="GeneTree" id="ENSGT00390000007539"/>
<dbReference type="FunCoup" id="A0A287D2P3">
    <property type="interactions" value="714"/>
</dbReference>
<dbReference type="PROSITE" id="PS51281">
    <property type="entry name" value="TAP_C"/>
    <property type="match status" value="1"/>
</dbReference>
<dbReference type="EMBL" id="AGTP01109645">
    <property type="status" value="NOT_ANNOTATED_CDS"/>
    <property type="molecule type" value="Genomic_DNA"/>
</dbReference>